<reference evidence="1 2" key="1">
    <citation type="submission" date="2024-05" db="EMBL/GenBank/DDBJ databases">
        <title>Genome sequencing and assembly of Indian major carp, Cirrhinus mrigala (Hamilton, 1822).</title>
        <authorList>
            <person name="Mohindra V."/>
            <person name="Chowdhury L.M."/>
            <person name="Lal K."/>
            <person name="Jena J.K."/>
        </authorList>
    </citation>
    <scope>NUCLEOTIDE SEQUENCE [LARGE SCALE GENOMIC DNA]</scope>
    <source>
        <strain evidence="1">CM1030</strain>
        <tissue evidence="1">Blood</tissue>
    </source>
</reference>
<protein>
    <submittedName>
        <fullName evidence="1">Uncharacterized protein</fullName>
    </submittedName>
</protein>
<feature type="non-terminal residue" evidence="1">
    <location>
        <position position="1"/>
    </location>
</feature>
<feature type="non-terminal residue" evidence="1">
    <location>
        <position position="74"/>
    </location>
</feature>
<evidence type="ECO:0000313" key="1">
    <source>
        <dbReference type="EMBL" id="KAL0161828.1"/>
    </source>
</evidence>
<proteinExistence type="predicted"/>
<comment type="caution">
    <text evidence="1">The sequence shown here is derived from an EMBL/GenBank/DDBJ whole genome shotgun (WGS) entry which is preliminary data.</text>
</comment>
<gene>
    <name evidence="1" type="ORF">M9458_041224</name>
</gene>
<keyword evidence="2" id="KW-1185">Reference proteome</keyword>
<sequence length="74" mass="8875">DLSRCRSHWRWLCRSWLWLSVRGGLGLWLRELGSWCRPPWSAKICWTPAPTQYRRQGSLEDHPWTAALVWWGLV</sequence>
<dbReference type="EMBL" id="JAMKFB020000021">
    <property type="protein sequence ID" value="KAL0161828.1"/>
    <property type="molecule type" value="Genomic_DNA"/>
</dbReference>
<organism evidence="1 2">
    <name type="scientific">Cirrhinus mrigala</name>
    <name type="common">Mrigala</name>
    <dbReference type="NCBI Taxonomy" id="683832"/>
    <lineage>
        <taxon>Eukaryota</taxon>
        <taxon>Metazoa</taxon>
        <taxon>Chordata</taxon>
        <taxon>Craniata</taxon>
        <taxon>Vertebrata</taxon>
        <taxon>Euteleostomi</taxon>
        <taxon>Actinopterygii</taxon>
        <taxon>Neopterygii</taxon>
        <taxon>Teleostei</taxon>
        <taxon>Ostariophysi</taxon>
        <taxon>Cypriniformes</taxon>
        <taxon>Cyprinidae</taxon>
        <taxon>Labeoninae</taxon>
        <taxon>Labeonini</taxon>
        <taxon>Cirrhinus</taxon>
    </lineage>
</organism>
<evidence type="ECO:0000313" key="2">
    <source>
        <dbReference type="Proteomes" id="UP001529510"/>
    </source>
</evidence>
<name>A0ABD0NIJ7_CIRMR</name>
<accession>A0ABD0NIJ7</accession>
<dbReference type="AlphaFoldDB" id="A0ABD0NIJ7"/>
<dbReference type="Proteomes" id="UP001529510">
    <property type="component" value="Unassembled WGS sequence"/>
</dbReference>